<gene>
    <name evidence="7" type="ORF">ACFS5P_07260</name>
</gene>
<reference evidence="8" key="1">
    <citation type="journal article" date="2019" name="Int. J. Syst. Evol. Microbiol.">
        <title>The Global Catalogue of Microorganisms (GCM) 10K type strain sequencing project: providing services to taxonomists for standard genome sequencing and annotation.</title>
        <authorList>
            <consortium name="The Broad Institute Genomics Platform"/>
            <consortium name="The Broad Institute Genome Sequencing Center for Infectious Disease"/>
            <person name="Wu L."/>
            <person name="Ma J."/>
        </authorList>
    </citation>
    <scope>NUCLEOTIDE SEQUENCE [LARGE SCALE GENOMIC DNA]</scope>
    <source>
        <strain evidence="8">KCTC 13528</strain>
    </source>
</reference>
<dbReference type="InterPro" id="IPR013324">
    <property type="entry name" value="RNA_pol_sigma_r3/r4-like"/>
</dbReference>
<dbReference type="InterPro" id="IPR036388">
    <property type="entry name" value="WH-like_DNA-bd_sf"/>
</dbReference>
<keyword evidence="4" id="KW-0804">Transcription</keyword>
<evidence type="ECO:0000313" key="7">
    <source>
        <dbReference type="EMBL" id="MFD2911670.1"/>
    </source>
</evidence>
<dbReference type="NCBIfam" id="TIGR02937">
    <property type="entry name" value="sigma70-ECF"/>
    <property type="match status" value="1"/>
</dbReference>
<protein>
    <submittedName>
        <fullName evidence="7">Sigma-70 family RNA polymerase sigma factor</fullName>
    </submittedName>
</protein>
<dbReference type="Pfam" id="PF04542">
    <property type="entry name" value="Sigma70_r2"/>
    <property type="match status" value="1"/>
</dbReference>
<dbReference type="RefSeq" id="WP_204729435.1">
    <property type="nucleotide sequence ID" value="NZ_JAFBDK010000008.1"/>
</dbReference>
<feature type="domain" description="RNA polymerase sigma-70 region 2" evidence="5">
    <location>
        <begin position="16"/>
        <end position="78"/>
    </location>
</feature>
<keyword evidence="8" id="KW-1185">Reference proteome</keyword>
<dbReference type="InterPro" id="IPR013249">
    <property type="entry name" value="RNA_pol_sigma70_r4_t2"/>
</dbReference>
<evidence type="ECO:0000259" key="6">
    <source>
        <dbReference type="Pfam" id="PF08281"/>
    </source>
</evidence>
<feature type="domain" description="RNA polymerase sigma factor 70 region 4 type 2" evidence="6">
    <location>
        <begin position="112"/>
        <end position="164"/>
    </location>
</feature>
<evidence type="ECO:0000313" key="8">
    <source>
        <dbReference type="Proteomes" id="UP001597561"/>
    </source>
</evidence>
<evidence type="ECO:0000256" key="1">
    <source>
        <dbReference type="ARBA" id="ARBA00010641"/>
    </source>
</evidence>
<comment type="caution">
    <text evidence="7">The sequence shown here is derived from an EMBL/GenBank/DDBJ whole genome shotgun (WGS) entry which is preliminary data.</text>
</comment>
<keyword evidence="2" id="KW-0805">Transcription regulation</keyword>
<sequence>MQSSAGKREGLEAVMNEYGTAIKRFIYTYVKNWETAGDLSQDVFVTVYEKWETFEGRASMKTWIYKIAANKAKDHLKSWNHRKVNLFEHSFESEKAERLTLEDQAVLREEKEQVLSLMMAMPVKYRELLLLHFEQELTYQEIADVLNLPLSTVKTRIRRGSEKLKTSYVYQERRGTGHE</sequence>
<dbReference type="EMBL" id="JBHUPG010000012">
    <property type="protein sequence ID" value="MFD2911670.1"/>
    <property type="molecule type" value="Genomic_DNA"/>
</dbReference>
<dbReference type="Pfam" id="PF08281">
    <property type="entry name" value="Sigma70_r4_2"/>
    <property type="match status" value="1"/>
</dbReference>
<dbReference type="Proteomes" id="UP001597561">
    <property type="component" value="Unassembled WGS sequence"/>
</dbReference>
<evidence type="ECO:0000256" key="3">
    <source>
        <dbReference type="ARBA" id="ARBA00023082"/>
    </source>
</evidence>
<keyword evidence="3" id="KW-0731">Sigma factor</keyword>
<dbReference type="PANTHER" id="PTHR43133">
    <property type="entry name" value="RNA POLYMERASE ECF-TYPE SIGMA FACTO"/>
    <property type="match status" value="1"/>
</dbReference>
<dbReference type="SUPFAM" id="SSF88659">
    <property type="entry name" value="Sigma3 and sigma4 domains of RNA polymerase sigma factors"/>
    <property type="match status" value="1"/>
</dbReference>
<comment type="similarity">
    <text evidence="1">Belongs to the sigma-70 factor family. ECF subfamily.</text>
</comment>
<evidence type="ECO:0000259" key="5">
    <source>
        <dbReference type="Pfam" id="PF04542"/>
    </source>
</evidence>
<dbReference type="SUPFAM" id="SSF88946">
    <property type="entry name" value="Sigma2 domain of RNA polymerase sigma factors"/>
    <property type="match status" value="1"/>
</dbReference>
<dbReference type="Gene3D" id="1.10.10.10">
    <property type="entry name" value="Winged helix-like DNA-binding domain superfamily/Winged helix DNA-binding domain"/>
    <property type="match status" value="1"/>
</dbReference>
<dbReference type="InterPro" id="IPR014284">
    <property type="entry name" value="RNA_pol_sigma-70_dom"/>
</dbReference>
<dbReference type="InterPro" id="IPR039425">
    <property type="entry name" value="RNA_pol_sigma-70-like"/>
</dbReference>
<dbReference type="InterPro" id="IPR007627">
    <property type="entry name" value="RNA_pol_sigma70_r2"/>
</dbReference>
<name>A0ABW5ZFA3_9BACL</name>
<evidence type="ECO:0000256" key="4">
    <source>
        <dbReference type="ARBA" id="ARBA00023163"/>
    </source>
</evidence>
<dbReference type="CDD" id="cd06171">
    <property type="entry name" value="Sigma70_r4"/>
    <property type="match status" value="1"/>
</dbReference>
<organism evidence="7 8">
    <name type="scientific">Jeotgalibacillus terrae</name>
    <dbReference type="NCBI Taxonomy" id="587735"/>
    <lineage>
        <taxon>Bacteria</taxon>
        <taxon>Bacillati</taxon>
        <taxon>Bacillota</taxon>
        <taxon>Bacilli</taxon>
        <taxon>Bacillales</taxon>
        <taxon>Caryophanaceae</taxon>
        <taxon>Jeotgalibacillus</taxon>
    </lineage>
</organism>
<dbReference type="Gene3D" id="1.10.1740.10">
    <property type="match status" value="1"/>
</dbReference>
<evidence type="ECO:0000256" key="2">
    <source>
        <dbReference type="ARBA" id="ARBA00023015"/>
    </source>
</evidence>
<dbReference type="InterPro" id="IPR013325">
    <property type="entry name" value="RNA_pol_sigma_r2"/>
</dbReference>
<accession>A0ABW5ZFA3</accession>
<proteinExistence type="inferred from homology"/>
<dbReference type="PANTHER" id="PTHR43133:SF60">
    <property type="entry name" value="RNA POLYMERASE SIGMA FACTOR SIGV"/>
    <property type="match status" value="1"/>
</dbReference>